<dbReference type="Pfam" id="PF05119">
    <property type="entry name" value="Terminase_4"/>
    <property type="match status" value="1"/>
</dbReference>
<dbReference type="STRING" id="93064.BRX40_13780"/>
<keyword evidence="2" id="KW-1185">Reference proteome</keyword>
<sequence length="143" mass="16021">MRAPSKQKRIDGEPDWERLLPEKAEQIAASAHWQRIVGEMRARETFAESNSHSVQRLVLAYLVYDRCSMRVAADGLVTEPKADNPKAIARLSIHYQAMREAEKTTERLEQQLGLTPGRRAKVGKVPKIRERSAGADAFLGPTG</sequence>
<dbReference type="InterPro" id="IPR006448">
    <property type="entry name" value="Phage_term_ssu_P27"/>
</dbReference>
<dbReference type="Proteomes" id="UP000185161">
    <property type="component" value="Chromosome"/>
</dbReference>
<dbReference type="KEGG" id="skr:BRX40_13780"/>
<dbReference type="AlphaFoldDB" id="A0A1L6JGI2"/>
<evidence type="ECO:0000313" key="1">
    <source>
        <dbReference type="EMBL" id="APR55041.1"/>
    </source>
</evidence>
<accession>A0A1L6JGI2</accession>
<name>A0A1L6JGI2_9SPHN</name>
<gene>
    <name evidence="1" type="ORF">BRX40_13780</name>
</gene>
<protein>
    <recommendedName>
        <fullName evidence="3">Phage terminase small subunit P27 family</fullName>
    </recommendedName>
</protein>
<evidence type="ECO:0008006" key="3">
    <source>
        <dbReference type="Google" id="ProtNLM"/>
    </source>
</evidence>
<dbReference type="EMBL" id="CP018820">
    <property type="protein sequence ID" value="APR55041.1"/>
    <property type="molecule type" value="Genomic_DNA"/>
</dbReference>
<evidence type="ECO:0000313" key="2">
    <source>
        <dbReference type="Proteomes" id="UP000185161"/>
    </source>
</evidence>
<reference evidence="2" key="1">
    <citation type="submission" date="2016-12" db="EMBL/GenBank/DDBJ databases">
        <title>Whole genome sequencing of Sphingomonas sp. ABOJV.</title>
        <authorList>
            <person name="Conlan S."/>
            <person name="Thomas P.J."/>
            <person name="Mullikin J."/>
            <person name="Palmore T.N."/>
            <person name="Frank K.M."/>
            <person name="Segre J.A."/>
        </authorList>
    </citation>
    <scope>NUCLEOTIDE SEQUENCE [LARGE SCALE GENOMIC DNA]</scope>
    <source>
        <strain evidence="2">ABOJV</strain>
    </source>
</reference>
<proteinExistence type="predicted"/>
<organism evidence="1 2">
    <name type="scientific">Sphingomonas koreensis</name>
    <dbReference type="NCBI Taxonomy" id="93064"/>
    <lineage>
        <taxon>Bacteria</taxon>
        <taxon>Pseudomonadati</taxon>
        <taxon>Pseudomonadota</taxon>
        <taxon>Alphaproteobacteria</taxon>
        <taxon>Sphingomonadales</taxon>
        <taxon>Sphingomonadaceae</taxon>
        <taxon>Sphingomonas</taxon>
    </lineage>
</organism>